<dbReference type="SUPFAM" id="SSF56112">
    <property type="entry name" value="Protein kinase-like (PK-like)"/>
    <property type="match status" value="1"/>
</dbReference>
<name>A0AAD7U674_9APHY</name>
<protein>
    <recommendedName>
        <fullName evidence="1">Protein kinase domain-containing protein</fullName>
    </recommendedName>
</protein>
<dbReference type="InterPro" id="IPR050235">
    <property type="entry name" value="CK1_Ser-Thr_kinase"/>
</dbReference>
<evidence type="ECO:0000313" key="3">
    <source>
        <dbReference type="Proteomes" id="UP001215151"/>
    </source>
</evidence>
<reference evidence="2" key="1">
    <citation type="submission" date="2022-11" db="EMBL/GenBank/DDBJ databases">
        <title>Genome Sequence of Cubamyces cubensis.</title>
        <authorList>
            <person name="Buettner E."/>
        </authorList>
    </citation>
    <scope>NUCLEOTIDE SEQUENCE</scope>
    <source>
        <strain evidence="2">MPL-01</strain>
    </source>
</reference>
<keyword evidence="3" id="KW-1185">Reference proteome</keyword>
<dbReference type="GO" id="GO:0004672">
    <property type="term" value="F:protein kinase activity"/>
    <property type="evidence" value="ECO:0007669"/>
    <property type="project" value="InterPro"/>
</dbReference>
<proteinExistence type="predicted"/>
<organism evidence="2 3">
    <name type="scientific">Trametes cubensis</name>
    <dbReference type="NCBI Taxonomy" id="1111947"/>
    <lineage>
        <taxon>Eukaryota</taxon>
        <taxon>Fungi</taxon>
        <taxon>Dikarya</taxon>
        <taxon>Basidiomycota</taxon>
        <taxon>Agaricomycotina</taxon>
        <taxon>Agaricomycetes</taxon>
        <taxon>Polyporales</taxon>
        <taxon>Polyporaceae</taxon>
        <taxon>Trametes</taxon>
    </lineage>
</organism>
<dbReference type="InterPro" id="IPR000719">
    <property type="entry name" value="Prot_kinase_dom"/>
</dbReference>
<feature type="domain" description="Protein kinase" evidence="1">
    <location>
        <begin position="16"/>
        <end position="340"/>
    </location>
</feature>
<evidence type="ECO:0000313" key="2">
    <source>
        <dbReference type="EMBL" id="KAJ8502280.1"/>
    </source>
</evidence>
<dbReference type="PANTHER" id="PTHR11909">
    <property type="entry name" value="CASEIN KINASE-RELATED"/>
    <property type="match status" value="1"/>
</dbReference>
<dbReference type="AlphaFoldDB" id="A0AAD7U674"/>
<dbReference type="Proteomes" id="UP001215151">
    <property type="component" value="Unassembled WGS sequence"/>
</dbReference>
<dbReference type="Pfam" id="PF00069">
    <property type="entry name" value="Pkinase"/>
    <property type="match status" value="1"/>
</dbReference>
<comment type="caution">
    <text evidence="2">The sequence shown here is derived from an EMBL/GenBank/DDBJ whole genome shotgun (WGS) entry which is preliminary data.</text>
</comment>
<gene>
    <name evidence="2" type="ORF">ONZ51_g37</name>
</gene>
<accession>A0AAD7U674</accession>
<evidence type="ECO:0000259" key="1">
    <source>
        <dbReference type="PROSITE" id="PS50011"/>
    </source>
</evidence>
<dbReference type="EMBL" id="JAPEVG010000001">
    <property type="protein sequence ID" value="KAJ8502280.1"/>
    <property type="molecule type" value="Genomic_DNA"/>
</dbReference>
<dbReference type="GO" id="GO:0005524">
    <property type="term" value="F:ATP binding"/>
    <property type="evidence" value="ECO:0007669"/>
    <property type="project" value="InterPro"/>
</dbReference>
<dbReference type="SMART" id="SM00220">
    <property type="entry name" value="S_TKc"/>
    <property type="match status" value="1"/>
</dbReference>
<sequence>MDPTAYLYSFSICGIYQVTHVLGSGSAGHVVRAFNNLTGQDVAIKMTHRVTDETVVVTSLEYEMAVYKLIPDGTHGFPSIHYSGKDANHHVLVMDMLGPDLDAIRRACRGTFTLRTVCMLADQMLQRLQFLHSRGLVCCDVKPQNFAMGAEDKDPNTVYMFDLAHSKMYIDDETGEHLPFQERRHSRGSIRYASVPAHHRHEVSRRDDIESLLYVLLELYHGSLPWDAIPTDDGRIELKIMLDMKADVSPTSPFGSLLARSPPEFAAYQAHCTNLTFGQKPDYSLLRGLFRERMRKEGWGNNSPFDWINGSVLEKGTLLPEEYVVDIKFVEEQEWNPNYM</sequence>
<dbReference type="PROSITE" id="PS50011">
    <property type="entry name" value="PROTEIN_KINASE_DOM"/>
    <property type="match status" value="1"/>
</dbReference>
<dbReference type="Gene3D" id="1.10.510.10">
    <property type="entry name" value="Transferase(Phosphotransferase) domain 1"/>
    <property type="match status" value="1"/>
</dbReference>
<dbReference type="InterPro" id="IPR011009">
    <property type="entry name" value="Kinase-like_dom_sf"/>
</dbReference>